<dbReference type="InterPro" id="IPR036390">
    <property type="entry name" value="WH_DNA-bd_sf"/>
</dbReference>
<protein>
    <submittedName>
        <fullName evidence="5">MarR family transcriptional regulator</fullName>
    </submittedName>
</protein>
<evidence type="ECO:0000259" key="4">
    <source>
        <dbReference type="PROSITE" id="PS51118"/>
    </source>
</evidence>
<dbReference type="EMBL" id="BSFE01000007">
    <property type="protein sequence ID" value="GLK52940.1"/>
    <property type="molecule type" value="Genomic_DNA"/>
</dbReference>
<evidence type="ECO:0000256" key="3">
    <source>
        <dbReference type="ARBA" id="ARBA00023163"/>
    </source>
</evidence>
<reference evidence="5" key="2">
    <citation type="submission" date="2023-01" db="EMBL/GenBank/DDBJ databases">
        <authorList>
            <person name="Sun Q."/>
            <person name="Evtushenko L."/>
        </authorList>
    </citation>
    <scope>NUCLEOTIDE SEQUENCE</scope>
    <source>
        <strain evidence="5">VKM B-1513</strain>
    </source>
</reference>
<accession>A0A9W6IPI6</accession>
<dbReference type="InterPro" id="IPR036388">
    <property type="entry name" value="WH-like_DNA-bd_sf"/>
</dbReference>
<dbReference type="InterPro" id="IPR002577">
    <property type="entry name" value="HTH_HxlR"/>
</dbReference>
<dbReference type="SUPFAM" id="SSF46785">
    <property type="entry name" value="Winged helix' DNA-binding domain"/>
    <property type="match status" value="1"/>
</dbReference>
<keyword evidence="6" id="KW-1185">Reference proteome</keyword>
<reference evidence="5" key="1">
    <citation type="journal article" date="2014" name="Int. J. Syst. Evol. Microbiol.">
        <title>Complete genome sequence of Corynebacterium casei LMG S-19264T (=DSM 44701T), isolated from a smear-ripened cheese.</title>
        <authorList>
            <consortium name="US DOE Joint Genome Institute (JGI-PGF)"/>
            <person name="Walter F."/>
            <person name="Albersmeier A."/>
            <person name="Kalinowski J."/>
            <person name="Ruckert C."/>
        </authorList>
    </citation>
    <scope>NUCLEOTIDE SEQUENCE</scope>
    <source>
        <strain evidence="5">VKM B-1513</strain>
    </source>
</reference>
<comment type="caution">
    <text evidence="5">The sequence shown here is derived from an EMBL/GenBank/DDBJ whole genome shotgun (WGS) entry which is preliminary data.</text>
</comment>
<keyword evidence="1" id="KW-0805">Transcription regulation</keyword>
<keyword evidence="2" id="KW-0238">DNA-binding</keyword>
<evidence type="ECO:0000256" key="2">
    <source>
        <dbReference type="ARBA" id="ARBA00023125"/>
    </source>
</evidence>
<dbReference type="Proteomes" id="UP001143486">
    <property type="component" value="Unassembled WGS sequence"/>
</dbReference>
<sequence>MLKRRRNTSRPLDDGTHCPVNECMQLLGGAWTPYVIWHLAGGPRRFSELEADIPPISAKVLSARLKELGRKGVVVRTVQPTSPPSVEYALTELGRELLPVIEAIVDVGTRLKRSANACSTS</sequence>
<dbReference type="RefSeq" id="WP_271187300.1">
    <property type="nucleotide sequence ID" value="NZ_BSFE01000007.1"/>
</dbReference>
<name>A0A9W6IPI6_9PROT</name>
<dbReference type="GO" id="GO:0003677">
    <property type="term" value="F:DNA binding"/>
    <property type="evidence" value="ECO:0007669"/>
    <property type="project" value="UniProtKB-KW"/>
</dbReference>
<proteinExistence type="predicted"/>
<evidence type="ECO:0000313" key="6">
    <source>
        <dbReference type="Proteomes" id="UP001143486"/>
    </source>
</evidence>
<dbReference type="PANTHER" id="PTHR33204">
    <property type="entry name" value="TRANSCRIPTIONAL REGULATOR, MARR FAMILY"/>
    <property type="match status" value="1"/>
</dbReference>
<feature type="domain" description="HTH hxlR-type" evidence="4">
    <location>
        <begin position="18"/>
        <end position="116"/>
    </location>
</feature>
<keyword evidence="3" id="KW-0804">Transcription</keyword>
<dbReference type="Pfam" id="PF01638">
    <property type="entry name" value="HxlR"/>
    <property type="match status" value="1"/>
</dbReference>
<dbReference type="AlphaFoldDB" id="A0A9W6IPI6"/>
<dbReference type="Gene3D" id="1.10.10.10">
    <property type="entry name" value="Winged helix-like DNA-binding domain superfamily/Winged helix DNA-binding domain"/>
    <property type="match status" value="1"/>
</dbReference>
<gene>
    <name evidence="5" type="ORF">GCM10017621_24480</name>
</gene>
<evidence type="ECO:0000256" key="1">
    <source>
        <dbReference type="ARBA" id="ARBA00023015"/>
    </source>
</evidence>
<organism evidence="5 6">
    <name type="scientific">Maricaulis virginensis</name>
    <dbReference type="NCBI Taxonomy" id="144022"/>
    <lineage>
        <taxon>Bacteria</taxon>
        <taxon>Pseudomonadati</taxon>
        <taxon>Pseudomonadota</taxon>
        <taxon>Alphaproteobacteria</taxon>
        <taxon>Maricaulales</taxon>
        <taxon>Maricaulaceae</taxon>
        <taxon>Maricaulis</taxon>
    </lineage>
</organism>
<evidence type="ECO:0000313" key="5">
    <source>
        <dbReference type="EMBL" id="GLK52940.1"/>
    </source>
</evidence>
<dbReference type="PROSITE" id="PS51118">
    <property type="entry name" value="HTH_HXLR"/>
    <property type="match status" value="1"/>
</dbReference>